<keyword evidence="2" id="KW-1003">Cell membrane</keyword>
<reference evidence="10" key="1">
    <citation type="submission" date="2020-05" db="UniProtKB">
        <authorList>
            <consortium name="EnsemblMetazoa"/>
        </authorList>
    </citation>
    <scope>IDENTIFICATION</scope>
    <source>
        <strain evidence="10">USDA</strain>
    </source>
</reference>
<dbReference type="VEuPathDB" id="VectorBase:SCAU007349"/>
<evidence type="ECO:0000256" key="6">
    <source>
        <dbReference type="ARBA" id="ARBA00023170"/>
    </source>
</evidence>
<evidence type="ECO:0000256" key="8">
    <source>
        <dbReference type="SAM" id="Phobius"/>
    </source>
</evidence>
<feature type="chain" id="PRO_5016107179" evidence="9">
    <location>
        <begin position="24"/>
        <end position="635"/>
    </location>
</feature>
<evidence type="ECO:0000256" key="4">
    <source>
        <dbReference type="ARBA" id="ARBA00022989"/>
    </source>
</evidence>
<keyword evidence="9" id="KW-0732">Signal</keyword>
<evidence type="ECO:0000313" key="10">
    <source>
        <dbReference type="EnsemblMetazoa" id="SCAU007349-PA"/>
    </source>
</evidence>
<dbReference type="EnsemblMetazoa" id="SCAU007349-RA">
    <property type="protein sequence ID" value="SCAU007349-PA"/>
    <property type="gene ID" value="SCAU007349"/>
</dbReference>
<dbReference type="Proteomes" id="UP000095300">
    <property type="component" value="Unassembled WGS sequence"/>
</dbReference>
<keyword evidence="6" id="KW-0675">Receptor</keyword>
<dbReference type="SUPFAM" id="SSF53850">
    <property type="entry name" value="Periplasmic binding protein-like II"/>
    <property type="match status" value="1"/>
</dbReference>
<evidence type="ECO:0000256" key="2">
    <source>
        <dbReference type="ARBA" id="ARBA00022475"/>
    </source>
</evidence>
<keyword evidence="4 8" id="KW-1133">Transmembrane helix</keyword>
<evidence type="ECO:0000256" key="7">
    <source>
        <dbReference type="ARBA" id="ARBA00023180"/>
    </source>
</evidence>
<comment type="subcellular location">
    <subcellularLocation>
        <location evidence="1">Cell membrane</location>
        <topology evidence="1">Multi-pass membrane protein</topology>
    </subcellularLocation>
</comment>
<keyword evidence="7" id="KW-0325">Glycoprotein</keyword>
<evidence type="ECO:0000256" key="3">
    <source>
        <dbReference type="ARBA" id="ARBA00022692"/>
    </source>
</evidence>
<dbReference type="PANTHER" id="PTHR42643:SF41">
    <property type="entry name" value="IONOTROPIC RECEPTOR 20A-RELATED"/>
    <property type="match status" value="1"/>
</dbReference>
<keyword evidence="11" id="KW-1185">Reference proteome</keyword>
<evidence type="ECO:0000256" key="1">
    <source>
        <dbReference type="ARBA" id="ARBA00004651"/>
    </source>
</evidence>
<sequence length="635" mass="74954">MRLYNLLLWQILILVLRAKWVKTLDKFPALNNNNEAGYTQIFKDFLYDRQLSFDNCIIFGPTTIVEEFDVIVFLAKDMEKIILFPSQPPPGCICYNCLKLNENFLVLIFWQTHYEMDFLEDLSQTLEAKRQTRILIIFPEGYEQMYNIFRKCLQLKMINVVLILLDSFKGLQQYQGFQIFPQLKMEKHTLNTSNPKEIFPNKMKNLYGHAIRMIPDQISPRSVVYRNKQGDLRVDGYLIPFFKMFASHHNATLQYPNDMKENSMLLFKDALRMAEEDKFDILAGLVPVLYASEVPFMSYLYEAKPWCLMIPQEPPYTYRDFLNYHLTDRSKLFPYLTTILVSILMELSTKVWSLQRNVSHAISIRNLCLHPKVWSGILGWTFNQLPNPNKSMKILYAVIFIRGLLVCVQFTASLQSFLTHPLTNRIRTYKDLEKSQIKVLTLRSDYDFIAQSPAVSHKYNTNLLEMMDDVETYLQLHASFNTTYAYHVYYPQWFIYDSQQKHLKRPIFYLSNICIHKMGLMAFILGSNSYFLQPLNVRILRSHEMGLLDHWLKSTYYELKQIGKIHDLSENNTAIGVTILGSNEFLSIWMWMGKWYMAGLICFVGELFYDYILQRFQCVKKLKKFLTLFKSKCCK</sequence>
<feature type="transmembrane region" description="Helical" evidence="8">
    <location>
        <begin position="595"/>
        <end position="613"/>
    </location>
</feature>
<keyword evidence="3 8" id="KW-0812">Transmembrane</keyword>
<proteinExistence type="predicted"/>
<evidence type="ECO:0000313" key="11">
    <source>
        <dbReference type="Proteomes" id="UP000095300"/>
    </source>
</evidence>
<dbReference type="InterPro" id="IPR052192">
    <property type="entry name" value="Insect_Ionotropic_Sensory_Rcpt"/>
</dbReference>
<feature type="signal peptide" evidence="9">
    <location>
        <begin position="1"/>
        <end position="23"/>
    </location>
</feature>
<name>A0A1I8PEN0_STOCA</name>
<dbReference type="GO" id="GO:0005886">
    <property type="term" value="C:plasma membrane"/>
    <property type="evidence" value="ECO:0007669"/>
    <property type="project" value="UniProtKB-SubCell"/>
</dbReference>
<evidence type="ECO:0000256" key="9">
    <source>
        <dbReference type="SAM" id="SignalP"/>
    </source>
</evidence>
<dbReference type="AlphaFoldDB" id="A0A1I8PEN0"/>
<organism evidence="10 11">
    <name type="scientific">Stomoxys calcitrans</name>
    <name type="common">Stable fly</name>
    <name type="synonym">Conops calcitrans</name>
    <dbReference type="NCBI Taxonomy" id="35570"/>
    <lineage>
        <taxon>Eukaryota</taxon>
        <taxon>Metazoa</taxon>
        <taxon>Ecdysozoa</taxon>
        <taxon>Arthropoda</taxon>
        <taxon>Hexapoda</taxon>
        <taxon>Insecta</taxon>
        <taxon>Pterygota</taxon>
        <taxon>Neoptera</taxon>
        <taxon>Endopterygota</taxon>
        <taxon>Diptera</taxon>
        <taxon>Brachycera</taxon>
        <taxon>Muscomorpha</taxon>
        <taxon>Muscoidea</taxon>
        <taxon>Muscidae</taxon>
        <taxon>Stomoxys</taxon>
    </lineage>
</organism>
<keyword evidence="5 8" id="KW-0472">Membrane</keyword>
<evidence type="ECO:0000256" key="5">
    <source>
        <dbReference type="ARBA" id="ARBA00023136"/>
    </source>
</evidence>
<dbReference type="PANTHER" id="PTHR42643">
    <property type="entry name" value="IONOTROPIC RECEPTOR 20A-RELATED"/>
    <property type="match status" value="1"/>
</dbReference>
<protein>
    <submittedName>
        <fullName evidence="10">Uncharacterized protein</fullName>
    </submittedName>
</protein>
<accession>A0A1I8PEN0</accession>